<feature type="transmembrane region" description="Helical" evidence="1">
    <location>
        <begin position="45"/>
        <end position="63"/>
    </location>
</feature>
<dbReference type="STRING" id="470453.B0680_03180"/>
<feature type="transmembrane region" description="Helical" evidence="1">
    <location>
        <begin position="110"/>
        <end position="133"/>
    </location>
</feature>
<dbReference type="EMBL" id="MUYU01000007">
    <property type="protein sequence ID" value="OOS25117.1"/>
    <property type="molecule type" value="Genomic_DNA"/>
</dbReference>
<organism evidence="2 3">
    <name type="scientific">Moraxella pluranimalium</name>
    <dbReference type="NCBI Taxonomy" id="470453"/>
    <lineage>
        <taxon>Bacteria</taxon>
        <taxon>Pseudomonadati</taxon>
        <taxon>Pseudomonadota</taxon>
        <taxon>Gammaproteobacteria</taxon>
        <taxon>Moraxellales</taxon>
        <taxon>Moraxellaceae</taxon>
        <taxon>Moraxella</taxon>
    </lineage>
</organism>
<evidence type="ECO:0000313" key="2">
    <source>
        <dbReference type="EMBL" id="OOS25117.1"/>
    </source>
</evidence>
<feature type="transmembrane region" description="Helical" evidence="1">
    <location>
        <begin position="84"/>
        <end position="104"/>
    </location>
</feature>
<name>A0A1T0CS23_9GAMM</name>
<dbReference type="Pfam" id="PF20398">
    <property type="entry name" value="DUF6691"/>
    <property type="match status" value="1"/>
</dbReference>
<reference evidence="2 3" key="1">
    <citation type="submission" date="2017-02" db="EMBL/GenBank/DDBJ databases">
        <title>Draft genome sequence of Moraxella pluranimalium CCUG 54913T type strain.</title>
        <authorList>
            <person name="Salva-Serra F."/>
            <person name="Engstrom-Jakobsson H."/>
            <person name="Thorell K."/>
            <person name="Jaen-Luchoro D."/>
            <person name="Gonzales-Siles L."/>
            <person name="Karlsson R."/>
            <person name="Yazdan S."/>
            <person name="Boulund F."/>
            <person name="Johnning A."/>
            <person name="Engstrand L."/>
            <person name="Kristiansson E."/>
            <person name="Moore E."/>
        </authorList>
    </citation>
    <scope>NUCLEOTIDE SEQUENCE [LARGE SCALE GENOMIC DNA]</scope>
    <source>
        <strain evidence="2 3">CCUG 54913</strain>
    </source>
</reference>
<gene>
    <name evidence="2" type="ORF">B0680_03180</name>
</gene>
<evidence type="ECO:0000256" key="1">
    <source>
        <dbReference type="SAM" id="Phobius"/>
    </source>
</evidence>
<keyword evidence="1" id="KW-1133">Transmembrane helix</keyword>
<sequence>MTQFFKHILALGFGLLFGAGLLVSGMANPAKVIGFLDVFGSWDPSLAFVMMGAIGVAIVPFGLAKRQTHTLIGETFSLPTARIIDARLIVGAVLFGVGWGLVGICPAPAISLAGLGQLQSLYFIIPMLITMYLHDVLNKG</sequence>
<keyword evidence="1" id="KW-0472">Membrane</keyword>
<proteinExistence type="predicted"/>
<dbReference type="InterPro" id="IPR046513">
    <property type="entry name" value="DUF6691"/>
</dbReference>
<protein>
    <submittedName>
        <fullName evidence="2">YeeE/YedE family protein</fullName>
    </submittedName>
</protein>
<accession>A0A1T0CS23</accession>
<dbReference type="OrthoDB" id="9790409at2"/>
<dbReference type="RefSeq" id="WP_078253604.1">
    <property type="nucleotide sequence ID" value="NZ_MUYU01000007.1"/>
</dbReference>
<dbReference type="AlphaFoldDB" id="A0A1T0CS23"/>
<evidence type="ECO:0000313" key="3">
    <source>
        <dbReference type="Proteomes" id="UP000189800"/>
    </source>
</evidence>
<keyword evidence="3" id="KW-1185">Reference proteome</keyword>
<dbReference type="Proteomes" id="UP000189800">
    <property type="component" value="Unassembled WGS sequence"/>
</dbReference>
<keyword evidence="1" id="KW-0812">Transmembrane</keyword>
<comment type="caution">
    <text evidence="2">The sequence shown here is derived from an EMBL/GenBank/DDBJ whole genome shotgun (WGS) entry which is preliminary data.</text>
</comment>